<evidence type="ECO:0000256" key="1">
    <source>
        <dbReference type="ARBA" id="ARBA00005641"/>
    </source>
</evidence>
<keyword evidence="6" id="KW-0624">Polysaccharide degradation</keyword>
<evidence type="ECO:0000256" key="5">
    <source>
        <dbReference type="ARBA" id="ARBA00023295"/>
    </source>
</evidence>
<dbReference type="RefSeq" id="WP_146130966.1">
    <property type="nucleotide sequence ID" value="NZ_PVTS01000007.1"/>
</dbReference>
<keyword evidence="4" id="KW-0119">Carbohydrate metabolism</keyword>
<evidence type="ECO:0000259" key="8">
    <source>
        <dbReference type="Pfam" id="PF00150"/>
    </source>
</evidence>
<organism evidence="9 10">
    <name type="scientific">Marinilabilia salmonicolor</name>
    <dbReference type="NCBI Taxonomy" id="989"/>
    <lineage>
        <taxon>Bacteria</taxon>
        <taxon>Pseudomonadati</taxon>
        <taxon>Bacteroidota</taxon>
        <taxon>Bacteroidia</taxon>
        <taxon>Marinilabiliales</taxon>
        <taxon>Marinilabiliaceae</taxon>
        <taxon>Marinilabilia</taxon>
    </lineage>
</organism>
<evidence type="ECO:0000256" key="6">
    <source>
        <dbReference type="ARBA" id="ARBA00023326"/>
    </source>
</evidence>
<accession>A0A2T0XMG1</accession>
<evidence type="ECO:0000313" key="10">
    <source>
        <dbReference type="Proteomes" id="UP000252733"/>
    </source>
</evidence>
<keyword evidence="10" id="KW-1185">Reference proteome</keyword>
<dbReference type="PANTHER" id="PTHR31297">
    <property type="entry name" value="GLUCAN ENDO-1,6-BETA-GLUCOSIDASE B"/>
    <property type="match status" value="1"/>
</dbReference>
<dbReference type="GO" id="GO:0005576">
    <property type="term" value="C:extracellular region"/>
    <property type="evidence" value="ECO:0007669"/>
    <property type="project" value="TreeGrafter"/>
</dbReference>
<dbReference type="GO" id="GO:0009986">
    <property type="term" value="C:cell surface"/>
    <property type="evidence" value="ECO:0007669"/>
    <property type="project" value="TreeGrafter"/>
</dbReference>
<evidence type="ECO:0000256" key="7">
    <source>
        <dbReference type="RuleBase" id="RU361153"/>
    </source>
</evidence>
<feature type="domain" description="Glycoside hydrolase family 5" evidence="8">
    <location>
        <begin position="36"/>
        <end position="282"/>
    </location>
</feature>
<dbReference type="SMR" id="A0A2T0XMG1"/>
<dbReference type="InterPro" id="IPR001547">
    <property type="entry name" value="Glyco_hydro_5"/>
</dbReference>
<gene>
    <name evidence="9" type="ORF">DFO77_103221</name>
</gene>
<dbReference type="InterPro" id="IPR017853">
    <property type="entry name" value="GH"/>
</dbReference>
<comment type="caution">
    <text evidence="9">The sequence shown here is derived from an EMBL/GenBank/DDBJ whole genome shotgun (WGS) entry which is preliminary data.</text>
</comment>
<evidence type="ECO:0000256" key="2">
    <source>
        <dbReference type="ARBA" id="ARBA00022801"/>
    </source>
</evidence>
<sequence length="337" mass="37969">MKKKRTTILIFLAIAMILYFTNSESRMTVNGRHLFDANGEQVVLRGVNEMFIWSDDPTGDTLMTEIAQTGANTVRIVWLSDEDDSTATADNLDKVIQNAINNGMFPMPELHGATGDFEKLQSQVDYWVKPQIVKVLRKHEPYLLLNIANECGGHDVKAPEFLKGYKKAISRIRETGLRCPLVIDASGWGQDIDILMETGPELLKHDPETNLLFSVHIWWPADDGATDRIINGLQKAVDMDLPLIVGEFAPMGVGCKEWIDYKTIMNECQKHKIGWLAWSWGDVPNGDCSLMDMTRGEKRGTYEGLVDWGLEIAVTHPVSIQKTSIRTKYLKDKMKGN</sequence>
<keyword evidence="3" id="KW-0136">Cellulose degradation</keyword>
<keyword evidence="5 7" id="KW-0326">Glycosidase</keyword>
<evidence type="ECO:0000256" key="3">
    <source>
        <dbReference type="ARBA" id="ARBA00023001"/>
    </source>
</evidence>
<dbReference type="EMBL" id="QPIZ01000003">
    <property type="protein sequence ID" value="RCW38749.1"/>
    <property type="molecule type" value="Genomic_DNA"/>
</dbReference>
<dbReference type="GO" id="GO:0008422">
    <property type="term" value="F:beta-glucosidase activity"/>
    <property type="evidence" value="ECO:0007669"/>
    <property type="project" value="TreeGrafter"/>
</dbReference>
<dbReference type="STRING" id="1168289.GCA_000259075_01857"/>
<dbReference type="InterPro" id="IPR050386">
    <property type="entry name" value="Glycosyl_hydrolase_5"/>
</dbReference>
<evidence type="ECO:0000313" key="9">
    <source>
        <dbReference type="EMBL" id="RCW38749.1"/>
    </source>
</evidence>
<reference evidence="9 10" key="1">
    <citation type="submission" date="2018-07" db="EMBL/GenBank/DDBJ databases">
        <title>Freshwater and sediment microbial communities from various areas in North America, analyzing microbe dynamics in response to fracking.</title>
        <authorList>
            <person name="Lamendella R."/>
        </authorList>
    </citation>
    <scope>NUCLEOTIDE SEQUENCE [LARGE SCALE GENOMIC DNA]</scope>
    <source>
        <strain evidence="9 10">160A</strain>
    </source>
</reference>
<dbReference type="PANTHER" id="PTHR31297:SF41">
    <property type="entry name" value="ENDOGLUCANASE, PUTATIVE (AFU_ORTHOLOGUE AFUA_5G01830)-RELATED"/>
    <property type="match status" value="1"/>
</dbReference>
<dbReference type="Gene3D" id="3.20.20.80">
    <property type="entry name" value="Glycosidases"/>
    <property type="match status" value="1"/>
</dbReference>
<proteinExistence type="inferred from homology"/>
<evidence type="ECO:0000256" key="4">
    <source>
        <dbReference type="ARBA" id="ARBA00023277"/>
    </source>
</evidence>
<dbReference type="AlphaFoldDB" id="A0A2T0XMG1"/>
<dbReference type="OrthoDB" id="9800925at2"/>
<dbReference type="Proteomes" id="UP000252733">
    <property type="component" value="Unassembled WGS sequence"/>
</dbReference>
<dbReference type="GO" id="GO:0030245">
    <property type="term" value="P:cellulose catabolic process"/>
    <property type="evidence" value="ECO:0007669"/>
    <property type="project" value="UniProtKB-KW"/>
</dbReference>
<keyword evidence="2 7" id="KW-0378">Hydrolase</keyword>
<name>A0A2T0XMG1_9BACT</name>
<dbReference type="Pfam" id="PF00150">
    <property type="entry name" value="Cellulase"/>
    <property type="match status" value="1"/>
</dbReference>
<protein>
    <submittedName>
        <fullName evidence="9">Mannan endo-1,4-beta-mannosidase</fullName>
    </submittedName>
</protein>
<dbReference type="SUPFAM" id="SSF51445">
    <property type="entry name" value="(Trans)glycosidases"/>
    <property type="match status" value="1"/>
</dbReference>
<comment type="similarity">
    <text evidence="1 7">Belongs to the glycosyl hydrolase 5 (cellulase A) family.</text>
</comment>